<dbReference type="InterPro" id="IPR003010">
    <property type="entry name" value="C-N_Hydrolase"/>
</dbReference>
<accession>A0A8J6XRJ9</accession>
<dbReference type="CDD" id="cd07582">
    <property type="entry name" value="nitrilase_4"/>
    <property type="match status" value="1"/>
</dbReference>
<dbReference type="EMBL" id="JACXAE010000088">
    <property type="protein sequence ID" value="MBD2776166.1"/>
    <property type="molecule type" value="Genomic_DNA"/>
</dbReference>
<evidence type="ECO:0000313" key="3">
    <source>
        <dbReference type="EMBL" id="MBD2776166.1"/>
    </source>
</evidence>
<keyword evidence="4" id="KW-1185">Reference proteome</keyword>
<dbReference type="SUPFAM" id="SSF56317">
    <property type="entry name" value="Carbon-nitrogen hydrolase"/>
    <property type="match status" value="1"/>
</dbReference>
<dbReference type="PANTHER" id="PTHR43674">
    <property type="entry name" value="NITRILASE C965.09-RELATED"/>
    <property type="match status" value="1"/>
</dbReference>
<organism evidence="3 4">
    <name type="scientific">Iningainema tapete BLCC-T55</name>
    <dbReference type="NCBI Taxonomy" id="2748662"/>
    <lineage>
        <taxon>Bacteria</taxon>
        <taxon>Bacillati</taxon>
        <taxon>Cyanobacteriota</taxon>
        <taxon>Cyanophyceae</taxon>
        <taxon>Nostocales</taxon>
        <taxon>Scytonemataceae</taxon>
        <taxon>Iningainema tapete</taxon>
    </lineage>
</organism>
<dbReference type="Gene3D" id="3.60.110.10">
    <property type="entry name" value="Carbon-nitrogen hydrolase"/>
    <property type="match status" value="1"/>
</dbReference>
<dbReference type="PROSITE" id="PS50263">
    <property type="entry name" value="CN_HYDROLASE"/>
    <property type="match status" value="1"/>
</dbReference>
<dbReference type="InterPro" id="IPR036526">
    <property type="entry name" value="C-N_Hydrolase_sf"/>
</dbReference>
<dbReference type="PANTHER" id="PTHR43674:SF16">
    <property type="entry name" value="CARBON-NITROGEN FAMILY, PUTATIVE (AFU_ORTHOLOGUE AFUA_5G02350)-RELATED"/>
    <property type="match status" value="1"/>
</dbReference>
<dbReference type="GO" id="GO:0016811">
    <property type="term" value="F:hydrolase activity, acting on carbon-nitrogen (but not peptide) bonds, in linear amides"/>
    <property type="evidence" value="ECO:0007669"/>
    <property type="project" value="TreeGrafter"/>
</dbReference>
<dbReference type="Proteomes" id="UP000629098">
    <property type="component" value="Unassembled WGS sequence"/>
</dbReference>
<feature type="domain" description="CN hydrolase" evidence="2">
    <location>
        <begin position="18"/>
        <end position="282"/>
    </location>
</feature>
<dbReference type="AlphaFoldDB" id="A0A8J6XRJ9"/>
<proteinExistence type="predicted"/>
<dbReference type="Pfam" id="PF00795">
    <property type="entry name" value="CN_hydrolase"/>
    <property type="match status" value="1"/>
</dbReference>
<dbReference type="InterPro" id="IPR050345">
    <property type="entry name" value="Aliph_Amidase/BUP"/>
</dbReference>
<protein>
    <submittedName>
        <fullName evidence="3">Nitrilase</fullName>
    </submittedName>
</protein>
<evidence type="ECO:0000256" key="1">
    <source>
        <dbReference type="ARBA" id="ARBA00022801"/>
    </source>
</evidence>
<reference evidence="3" key="1">
    <citation type="submission" date="2020-09" db="EMBL/GenBank/DDBJ databases">
        <title>Iningainema tapete sp. nov. (Scytonemataceae, Cyanobacteria) from greenhouses in central Florida (USA) produces two types of nodularin with biosynthetic potential for microcystin-LR and anabaenopeptins.</title>
        <authorList>
            <person name="Berthold D.E."/>
            <person name="Lefler F.W."/>
            <person name="Huang I.-S."/>
            <person name="Abdulla H."/>
            <person name="Zimba P.V."/>
            <person name="Laughinghouse H.D. IV."/>
        </authorList>
    </citation>
    <scope>NUCLEOTIDE SEQUENCE</scope>
    <source>
        <strain evidence="3">BLCCT55</strain>
    </source>
</reference>
<keyword evidence="1" id="KW-0378">Hydrolase</keyword>
<sequence>MAANSDRIESFIALALQVTCHAVNSATNRSEARSLMQNTINRLAKQIAASIAFIGSDCRLIVLPEYFLTGFPMGESLAVWAEKACLEMAGAEYEALSEIAQKHGIFIAGNAYELDPNFSGLYFQTCFVIDPSGTIVLRYRRLNSMFAPTPHDVWDKYLDCYGLEGVFPVAKTEIGNLAAIASEEILYPEVTRCLAMRGAEIFLHTTSEVYGGTTLKPKDAAKITRAVENLAYLVSANTAGIVNIPIPDASANGGSKIIDYKGTVIAETGAGESMAAFAEIDLAALRRYRKRPGLNNLLARQRFELYAESYRQSHFYPANTMLEKEVDRKHFLQTQLETIELLSKQGVI</sequence>
<comment type="caution">
    <text evidence="3">The sequence shown here is derived from an EMBL/GenBank/DDBJ whole genome shotgun (WGS) entry which is preliminary data.</text>
</comment>
<evidence type="ECO:0000259" key="2">
    <source>
        <dbReference type="PROSITE" id="PS50263"/>
    </source>
</evidence>
<dbReference type="RefSeq" id="WP_190835239.1">
    <property type="nucleotide sequence ID" value="NZ_CAWPPI010000088.1"/>
</dbReference>
<gene>
    <name evidence="3" type="ORF">ICL16_29935</name>
</gene>
<evidence type="ECO:0000313" key="4">
    <source>
        <dbReference type="Proteomes" id="UP000629098"/>
    </source>
</evidence>
<name>A0A8J6XRJ9_9CYAN</name>